<evidence type="ECO:0000313" key="10">
    <source>
        <dbReference type="EMBL" id="HCL03354.1"/>
    </source>
</evidence>
<evidence type="ECO:0000256" key="6">
    <source>
        <dbReference type="ARBA" id="ARBA00022989"/>
    </source>
</evidence>
<keyword evidence="5 8" id="KW-0812">Transmembrane</keyword>
<evidence type="ECO:0000256" key="5">
    <source>
        <dbReference type="ARBA" id="ARBA00022692"/>
    </source>
</evidence>
<organism evidence="10 11">
    <name type="scientific">Lachnoclostridium phytofermentans</name>
    <dbReference type="NCBI Taxonomy" id="66219"/>
    <lineage>
        <taxon>Bacteria</taxon>
        <taxon>Bacillati</taxon>
        <taxon>Bacillota</taxon>
        <taxon>Clostridia</taxon>
        <taxon>Lachnospirales</taxon>
        <taxon>Lachnospiraceae</taxon>
    </lineage>
</organism>
<dbReference type="PANTHER" id="PTHR30433:SF2">
    <property type="entry name" value="MOTILITY PROTEIN A"/>
    <property type="match status" value="1"/>
</dbReference>
<feature type="transmembrane region" description="Helical" evidence="8">
    <location>
        <begin position="184"/>
        <end position="203"/>
    </location>
</feature>
<evidence type="ECO:0000256" key="4">
    <source>
        <dbReference type="ARBA" id="ARBA00022475"/>
    </source>
</evidence>
<keyword evidence="7 8" id="KW-0472">Membrane</keyword>
<feature type="transmembrane region" description="Helical" evidence="8">
    <location>
        <begin position="151"/>
        <end position="172"/>
    </location>
</feature>
<evidence type="ECO:0000256" key="2">
    <source>
        <dbReference type="ARBA" id="ARBA00008038"/>
    </source>
</evidence>
<accession>A0A3D2X8V6</accession>
<keyword evidence="4" id="KW-1003">Cell membrane</keyword>
<dbReference type="GO" id="GO:0071978">
    <property type="term" value="P:bacterial-type flagellum-dependent swarming motility"/>
    <property type="evidence" value="ECO:0007669"/>
    <property type="project" value="InterPro"/>
</dbReference>
<gene>
    <name evidence="10" type="ORF">DHW61_13270</name>
</gene>
<feature type="transmembrane region" description="Helical" evidence="8">
    <location>
        <begin position="39"/>
        <end position="60"/>
    </location>
</feature>
<keyword evidence="6 8" id="KW-1133">Transmembrane helix</keyword>
<comment type="similarity">
    <text evidence="2">Belongs to the MotA family.</text>
</comment>
<keyword evidence="3" id="KW-0813">Transport</keyword>
<evidence type="ECO:0000259" key="9">
    <source>
        <dbReference type="Pfam" id="PF01618"/>
    </source>
</evidence>
<sequence length="266" mass="28484">MDFASVVGLVLAMILVIFGITIQDGFAAIIGFLDRDSALITFGGAFFTVLAMSPNFSTYLNGLKSFALILKPLPSNEKETIESIITLSNVARKEGLLALEEAANSIEDEFMKKGVLLIVDGTDPELVRSILETELGCIEERHKSVIGFWDNLGAAGPAWGMIGTLIGLINMLSKLEDVASVGPSMSVALVTTLYGSLLANWICTPVSNKLKSNNANEIMMKEVMVEGLLSIQAGENPRVIEEKLKSFLSPAKRSELAGQESGEAIG</sequence>
<feature type="domain" description="MotA/TolQ/ExbB proton channel" evidence="9">
    <location>
        <begin position="103"/>
        <end position="221"/>
    </location>
</feature>
<reference evidence="10 11" key="1">
    <citation type="journal article" date="2018" name="Nat. Biotechnol.">
        <title>A standardized bacterial taxonomy based on genome phylogeny substantially revises the tree of life.</title>
        <authorList>
            <person name="Parks D.H."/>
            <person name="Chuvochina M."/>
            <person name="Waite D.W."/>
            <person name="Rinke C."/>
            <person name="Skarshewski A."/>
            <person name="Chaumeil P.A."/>
            <person name="Hugenholtz P."/>
        </authorList>
    </citation>
    <scope>NUCLEOTIDE SEQUENCE [LARGE SCALE GENOMIC DNA]</scope>
    <source>
        <strain evidence="10">UBA11728</strain>
    </source>
</reference>
<evidence type="ECO:0000256" key="8">
    <source>
        <dbReference type="SAM" id="Phobius"/>
    </source>
</evidence>
<dbReference type="EMBL" id="DPVV01000444">
    <property type="protein sequence ID" value="HCL03354.1"/>
    <property type="molecule type" value="Genomic_DNA"/>
</dbReference>
<protein>
    <submittedName>
        <fullName evidence="10">Motility protein A</fullName>
    </submittedName>
</protein>
<dbReference type="GO" id="GO:0006935">
    <property type="term" value="P:chemotaxis"/>
    <property type="evidence" value="ECO:0007669"/>
    <property type="project" value="InterPro"/>
</dbReference>
<dbReference type="PROSITE" id="PS01307">
    <property type="entry name" value="MOTA"/>
    <property type="match status" value="1"/>
</dbReference>
<dbReference type="InterPro" id="IPR002898">
    <property type="entry name" value="MotA_ExbB_proton_chnl"/>
</dbReference>
<dbReference type="Pfam" id="PF01618">
    <property type="entry name" value="MotA_ExbB"/>
    <property type="match status" value="1"/>
</dbReference>
<evidence type="ECO:0000256" key="3">
    <source>
        <dbReference type="ARBA" id="ARBA00022448"/>
    </source>
</evidence>
<dbReference type="InterPro" id="IPR047055">
    <property type="entry name" value="MotA-like"/>
</dbReference>
<dbReference type="GO" id="GO:0005886">
    <property type="term" value="C:plasma membrane"/>
    <property type="evidence" value="ECO:0007669"/>
    <property type="project" value="UniProtKB-SubCell"/>
</dbReference>
<evidence type="ECO:0000256" key="7">
    <source>
        <dbReference type="ARBA" id="ARBA00023136"/>
    </source>
</evidence>
<feature type="transmembrane region" description="Helical" evidence="8">
    <location>
        <begin position="7"/>
        <end position="33"/>
    </location>
</feature>
<evidence type="ECO:0000313" key="11">
    <source>
        <dbReference type="Proteomes" id="UP000262969"/>
    </source>
</evidence>
<evidence type="ECO:0000256" key="1">
    <source>
        <dbReference type="ARBA" id="ARBA00004651"/>
    </source>
</evidence>
<comment type="caution">
    <text evidence="10">The sequence shown here is derived from an EMBL/GenBank/DDBJ whole genome shotgun (WGS) entry which is preliminary data.</text>
</comment>
<dbReference type="InterPro" id="IPR000540">
    <property type="entry name" value="Flag_MotA_CS"/>
</dbReference>
<dbReference type="Proteomes" id="UP000262969">
    <property type="component" value="Unassembled WGS sequence"/>
</dbReference>
<dbReference type="AlphaFoldDB" id="A0A3D2X8V6"/>
<proteinExistence type="inferred from homology"/>
<dbReference type="PANTHER" id="PTHR30433">
    <property type="entry name" value="CHEMOTAXIS PROTEIN MOTA"/>
    <property type="match status" value="1"/>
</dbReference>
<name>A0A3D2X8V6_9FIRM</name>
<comment type="subcellular location">
    <subcellularLocation>
        <location evidence="1">Cell membrane</location>
        <topology evidence="1">Multi-pass membrane protein</topology>
    </subcellularLocation>
</comment>